<reference evidence="6 7" key="1">
    <citation type="submission" date="2017-12" db="EMBL/GenBank/DDBJ databases">
        <title>Phylogenetic diversity of female urinary microbiome.</title>
        <authorList>
            <person name="Thomas-White K."/>
            <person name="Wolfe A.J."/>
        </authorList>
    </citation>
    <scope>NUCLEOTIDE SEQUENCE [LARGE SCALE GENOMIC DNA]</scope>
    <source>
        <strain evidence="6 7">UMB0250</strain>
    </source>
</reference>
<keyword evidence="4 5" id="KW-0472">Membrane</keyword>
<feature type="transmembrane region" description="Helical" evidence="5">
    <location>
        <begin position="6"/>
        <end position="24"/>
    </location>
</feature>
<dbReference type="RefSeq" id="WP_101627665.1">
    <property type="nucleotide sequence ID" value="NZ_PKKJ01000001.1"/>
</dbReference>
<comment type="caution">
    <text evidence="6">The sequence shown here is derived from an EMBL/GenBank/DDBJ whole genome shotgun (WGS) entry which is preliminary data.</text>
</comment>
<evidence type="ECO:0000256" key="2">
    <source>
        <dbReference type="ARBA" id="ARBA00022692"/>
    </source>
</evidence>
<dbReference type="Gene3D" id="1.20.1560.10">
    <property type="entry name" value="ABC transporter type 1, transmembrane domain"/>
    <property type="match status" value="1"/>
</dbReference>
<evidence type="ECO:0000313" key="6">
    <source>
        <dbReference type="EMBL" id="PKY67192.1"/>
    </source>
</evidence>
<evidence type="ECO:0000313" key="7">
    <source>
        <dbReference type="Proteomes" id="UP000234545"/>
    </source>
</evidence>
<comment type="subcellular location">
    <subcellularLocation>
        <location evidence="1">Cell membrane</location>
        <topology evidence="1">Multi-pass membrane protein</topology>
    </subcellularLocation>
</comment>
<evidence type="ECO:0000256" key="1">
    <source>
        <dbReference type="ARBA" id="ARBA00004651"/>
    </source>
</evidence>
<keyword evidence="2 5" id="KW-0812">Transmembrane</keyword>
<gene>
    <name evidence="6" type="ORF">CYJ25_02895</name>
</gene>
<name>A0A2I1I7T4_9ACTO</name>
<dbReference type="InterPro" id="IPR036640">
    <property type="entry name" value="ABC1_TM_sf"/>
</dbReference>
<dbReference type="GO" id="GO:0005524">
    <property type="term" value="F:ATP binding"/>
    <property type="evidence" value="ECO:0007669"/>
    <property type="project" value="InterPro"/>
</dbReference>
<proteinExistence type="predicted"/>
<evidence type="ECO:0000256" key="4">
    <source>
        <dbReference type="ARBA" id="ARBA00023136"/>
    </source>
</evidence>
<dbReference type="AlphaFoldDB" id="A0A2I1I7T4"/>
<keyword evidence="3 5" id="KW-1133">Transmembrane helix</keyword>
<dbReference type="EMBL" id="PKKJ01000001">
    <property type="protein sequence ID" value="PKY67192.1"/>
    <property type="molecule type" value="Genomic_DNA"/>
</dbReference>
<dbReference type="GO" id="GO:0005886">
    <property type="term" value="C:plasma membrane"/>
    <property type="evidence" value="ECO:0007669"/>
    <property type="project" value="UniProtKB-SubCell"/>
</dbReference>
<sequence length="80" mass="8364">MVASSSLTVGGLVAFYGYMTYLGAPMHRVLRAVETFVSARVSARKTMAILDASYGESPTVPGDSFAQTVNKRGGGVGCGW</sequence>
<dbReference type="Proteomes" id="UP000234545">
    <property type="component" value="Unassembled WGS sequence"/>
</dbReference>
<protein>
    <submittedName>
        <fullName evidence="6">Uncharacterized protein</fullName>
    </submittedName>
</protein>
<evidence type="ECO:0000256" key="3">
    <source>
        <dbReference type="ARBA" id="ARBA00022989"/>
    </source>
</evidence>
<evidence type="ECO:0000256" key="5">
    <source>
        <dbReference type="SAM" id="Phobius"/>
    </source>
</evidence>
<dbReference type="SUPFAM" id="SSF90123">
    <property type="entry name" value="ABC transporter transmembrane region"/>
    <property type="match status" value="1"/>
</dbReference>
<dbReference type="OrthoDB" id="4966664at2"/>
<organism evidence="6 7">
    <name type="scientific">Schaalia turicensis</name>
    <dbReference type="NCBI Taxonomy" id="131111"/>
    <lineage>
        <taxon>Bacteria</taxon>
        <taxon>Bacillati</taxon>
        <taxon>Actinomycetota</taxon>
        <taxon>Actinomycetes</taxon>
        <taxon>Actinomycetales</taxon>
        <taxon>Actinomycetaceae</taxon>
        <taxon>Schaalia</taxon>
    </lineage>
</organism>
<accession>A0A2I1I7T4</accession>